<dbReference type="GO" id="GO:0006508">
    <property type="term" value="P:proteolysis"/>
    <property type="evidence" value="ECO:0007669"/>
    <property type="project" value="UniProtKB-KW"/>
</dbReference>
<dbReference type="PROSITE" id="PS51892">
    <property type="entry name" value="SUBTILASE"/>
    <property type="match status" value="1"/>
</dbReference>
<keyword evidence="5" id="KW-0720">Serine protease</keyword>
<gene>
    <name evidence="8" type="ORF">BST99_10960</name>
</gene>
<protein>
    <recommendedName>
        <fullName evidence="7">Fibronectin type-III domain-containing protein</fullName>
    </recommendedName>
</protein>
<dbReference type="InterPro" id="IPR008979">
    <property type="entry name" value="Galactose-bd-like_sf"/>
</dbReference>
<dbReference type="InterPro" id="IPR026444">
    <property type="entry name" value="Secre_tail"/>
</dbReference>
<comment type="caution">
    <text evidence="8">The sequence shown here is derived from an EMBL/GenBank/DDBJ whole genome shotgun (WGS) entry which is preliminary data.</text>
</comment>
<feature type="domain" description="Fibronectin type-III" evidence="7">
    <location>
        <begin position="415"/>
        <end position="500"/>
    </location>
</feature>
<dbReference type="Pfam" id="PF18962">
    <property type="entry name" value="Por_Secre_tail"/>
    <property type="match status" value="1"/>
</dbReference>
<evidence type="ECO:0000256" key="5">
    <source>
        <dbReference type="ARBA" id="ARBA00022825"/>
    </source>
</evidence>
<keyword evidence="9" id="KW-1185">Reference proteome</keyword>
<dbReference type="InterPro" id="IPR051048">
    <property type="entry name" value="Peptidase_S8/S53_subtilisin"/>
</dbReference>
<dbReference type="InterPro" id="IPR013783">
    <property type="entry name" value="Ig-like_fold"/>
</dbReference>
<dbReference type="CDD" id="cd00063">
    <property type="entry name" value="FN3"/>
    <property type="match status" value="1"/>
</dbReference>
<dbReference type="EMBL" id="MQVX01000001">
    <property type="protein sequence ID" value="PQJ16175.1"/>
    <property type="molecule type" value="Genomic_DNA"/>
</dbReference>
<dbReference type="GO" id="GO:0004252">
    <property type="term" value="F:serine-type endopeptidase activity"/>
    <property type="evidence" value="ECO:0007669"/>
    <property type="project" value="InterPro"/>
</dbReference>
<dbReference type="NCBIfam" id="TIGR04183">
    <property type="entry name" value="Por_Secre_tail"/>
    <property type="match status" value="1"/>
</dbReference>
<comment type="similarity">
    <text evidence="1 6">Belongs to the peptidase S8 family.</text>
</comment>
<dbReference type="OrthoDB" id="9792152at2"/>
<dbReference type="AlphaFoldDB" id="A0A2S7T9J5"/>
<dbReference type="PANTHER" id="PTHR43399">
    <property type="entry name" value="SUBTILISIN-RELATED"/>
    <property type="match status" value="1"/>
</dbReference>
<dbReference type="Pfam" id="PF00041">
    <property type="entry name" value="fn3"/>
    <property type="match status" value="1"/>
</dbReference>
<sequence>MDSHQEISGRVFQWDQSTDLDNHTTQVASVLLAQGLRSEAQGMLPQGQGRVYDWNADKLEVAEAAAEGLRISNHSYGIKSENVPDWYFGCYIAASRDWDAVMYAAKNYLLVNAAGNSRGLAHNAEPLYGTPQEGFDELLGFSVSKNSLTVGSARLEWEGNYSVEGSLNSYSTIGPTDDGRIKPDLISDGTLLEAASANGNQAYGTASGTSMAAPAVSGGLLLLQEYAQELDQGTLSAASLKGLALHTATEINGEGPDYQMGWGAFNALNGIHFLQQLNYSSALLEENLERGGEHRMTLEAIGDQPLRVSISWTDPPGEAQRLVANKPVAALIHDLDIRLYQNGQEFQPWVLNRLAAESPAFPGDNRVDPYEQIEVFDPQGSFELVVRHKGELLEEVQTYSLLISGARFSDCRPQQPRNVEVLSLDSQQLTLAWSSAGTDQYRIAYRQLGEQWQYEEVQGNQHRFDNLSFGGFYEFQVYALCGLGYGSNPSEPLVIHYQEDSLAPLSNGTTGPRIFPNPAGAFLMTSVSMADKNYQIVNSAGTVVMKGKNEGSINTSLLSSGLYFLQVKTEGDDWAALKFYKE</sequence>
<evidence type="ECO:0000256" key="2">
    <source>
        <dbReference type="ARBA" id="ARBA00022670"/>
    </source>
</evidence>
<evidence type="ECO:0000256" key="1">
    <source>
        <dbReference type="ARBA" id="ARBA00011073"/>
    </source>
</evidence>
<evidence type="ECO:0000256" key="6">
    <source>
        <dbReference type="PROSITE-ProRule" id="PRU01240"/>
    </source>
</evidence>
<dbReference type="Gene3D" id="2.60.40.10">
    <property type="entry name" value="Immunoglobulins"/>
    <property type="match status" value="1"/>
</dbReference>
<name>A0A2S7T9J5_9FLAO</name>
<organism evidence="8 9">
    <name type="scientific">Aureicoccus marinus</name>
    <dbReference type="NCBI Taxonomy" id="754435"/>
    <lineage>
        <taxon>Bacteria</taxon>
        <taxon>Pseudomonadati</taxon>
        <taxon>Bacteroidota</taxon>
        <taxon>Flavobacteriia</taxon>
        <taxon>Flavobacteriales</taxon>
        <taxon>Flavobacteriaceae</taxon>
        <taxon>Aureicoccus</taxon>
    </lineage>
</organism>
<dbReference type="PANTHER" id="PTHR43399:SF4">
    <property type="entry name" value="CELL WALL-ASSOCIATED PROTEASE"/>
    <property type="match status" value="1"/>
</dbReference>
<evidence type="ECO:0000259" key="7">
    <source>
        <dbReference type="PROSITE" id="PS50853"/>
    </source>
</evidence>
<keyword evidence="2" id="KW-0645">Protease</keyword>
<proteinExistence type="inferred from homology"/>
<dbReference type="SUPFAM" id="SSF52743">
    <property type="entry name" value="Subtilisin-like"/>
    <property type="match status" value="1"/>
</dbReference>
<dbReference type="SUPFAM" id="SSF49785">
    <property type="entry name" value="Galactose-binding domain-like"/>
    <property type="match status" value="1"/>
</dbReference>
<dbReference type="Proteomes" id="UP000239366">
    <property type="component" value="Unassembled WGS sequence"/>
</dbReference>
<keyword evidence="3" id="KW-0732">Signal</keyword>
<evidence type="ECO:0000256" key="4">
    <source>
        <dbReference type="ARBA" id="ARBA00022801"/>
    </source>
</evidence>
<dbReference type="SMART" id="SM00060">
    <property type="entry name" value="FN3"/>
    <property type="match status" value="1"/>
</dbReference>
<evidence type="ECO:0000256" key="3">
    <source>
        <dbReference type="ARBA" id="ARBA00022729"/>
    </source>
</evidence>
<keyword evidence="4" id="KW-0378">Hydrolase</keyword>
<dbReference type="InterPro" id="IPR003961">
    <property type="entry name" value="FN3_dom"/>
</dbReference>
<dbReference type="InterPro" id="IPR036852">
    <property type="entry name" value="Peptidase_S8/S53_dom_sf"/>
</dbReference>
<evidence type="ECO:0000313" key="9">
    <source>
        <dbReference type="Proteomes" id="UP000239366"/>
    </source>
</evidence>
<comment type="caution">
    <text evidence="6">Lacks conserved residue(s) required for the propagation of feature annotation.</text>
</comment>
<dbReference type="InterPro" id="IPR000209">
    <property type="entry name" value="Peptidase_S8/S53_dom"/>
</dbReference>
<dbReference type="InterPro" id="IPR036116">
    <property type="entry name" value="FN3_sf"/>
</dbReference>
<dbReference type="PROSITE" id="PS00138">
    <property type="entry name" value="SUBTILASE_SER"/>
    <property type="match status" value="1"/>
</dbReference>
<dbReference type="InterPro" id="IPR023828">
    <property type="entry name" value="Peptidase_S8_Ser-AS"/>
</dbReference>
<dbReference type="Pfam" id="PF00082">
    <property type="entry name" value="Peptidase_S8"/>
    <property type="match status" value="1"/>
</dbReference>
<dbReference type="Gene3D" id="2.60.120.380">
    <property type="match status" value="1"/>
</dbReference>
<dbReference type="Gene3D" id="3.40.50.200">
    <property type="entry name" value="Peptidase S8/S53 domain"/>
    <property type="match status" value="1"/>
</dbReference>
<dbReference type="SUPFAM" id="SSF49265">
    <property type="entry name" value="Fibronectin type III"/>
    <property type="match status" value="1"/>
</dbReference>
<accession>A0A2S7T9J5</accession>
<reference evidence="9" key="1">
    <citation type="submission" date="2016-11" db="EMBL/GenBank/DDBJ databases">
        <title>Trade-off between light-utilization and light-protection in marine flavobacteria.</title>
        <authorList>
            <person name="Kumagai Y."/>
            <person name="Yoshizawa S."/>
            <person name="Kogure K."/>
        </authorList>
    </citation>
    <scope>NUCLEOTIDE SEQUENCE [LARGE SCALE GENOMIC DNA]</scope>
    <source>
        <strain evidence="9">SG-18</strain>
    </source>
</reference>
<evidence type="ECO:0000313" key="8">
    <source>
        <dbReference type="EMBL" id="PQJ16175.1"/>
    </source>
</evidence>
<dbReference type="PROSITE" id="PS50853">
    <property type="entry name" value="FN3"/>
    <property type="match status" value="1"/>
</dbReference>